<accession>A0A812P112</accession>
<sequence>MHNVPDWMTASIYSADAPPESLARQAPSSIRKLEWEAERMRSRSHQPQHGGSGVDFEQWLAFAESMRSRCWVCWLLYCSEVPASRRRRLRYCSYLQYWYFGMMSRLYADCLLLISAKMRFCLFAGFVCQLCLDRLVLSLHSAMVWWNHLLGGSRRWAQLSSRLTSQLADQADVTAGIAYLTRDWAEMARRSHAALDQEFCGSWRTSLHELASKLTDIWSDIRKASLCSGLDGASPRVKSARSVSVPRAALDHDAGYPYQDRGQQAVTRAGSAPLGGQAMMALQLWLKVDRAVQRALHVEAERMRKALDTDDPKTLQAMMNWWSANNSSVASAAAAAISTGTGLLDDGWEEQQETLGALLLSERLHQRFQYRSFAKGDEMPGSEEPGVGVEEFERLEQALAANFESLQDLRRRLAPLASPAGTLRCPCRSDLLQGAAEVQSMLRRSLSSSSSHVVMMRRTEEGKQAPEVLEDSPEDRRSERRILMTLALAACCGVAAVPYAAIARAWLWAIAFFGFALANIVLLLNYQRLSLPHVHRRFERQLSHLSSRREEILVEIRDLQRSSQKAGAAHARACIFLQSVNVLRNINYVVLCIKTETQRAAAAAMGGMGGMQESVVGT</sequence>
<gene>
    <name evidence="3" type="primary">COMT</name>
    <name evidence="3" type="ORF">SNEC2469_LOCUS8572</name>
</gene>
<keyword evidence="2" id="KW-1133">Transmembrane helix</keyword>
<organism evidence="3 4">
    <name type="scientific">Symbiodinium necroappetens</name>
    <dbReference type="NCBI Taxonomy" id="1628268"/>
    <lineage>
        <taxon>Eukaryota</taxon>
        <taxon>Sar</taxon>
        <taxon>Alveolata</taxon>
        <taxon>Dinophyceae</taxon>
        <taxon>Suessiales</taxon>
        <taxon>Symbiodiniaceae</taxon>
        <taxon>Symbiodinium</taxon>
    </lineage>
</organism>
<reference evidence="3" key="1">
    <citation type="submission" date="2021-02" db="EMBL/GenBank/DDBJ databases">
        <authorList>
            <person name="Dougan E. K."/>
            <person name="Rhodes N."/>
            <person name="Thang M."/>
            <person name="Chan C."/>
        </authorList>
    </citation>
    <scope>NUCLEOTIDE SEQUENCE</scope>
</reference>
<keyword evidence="2" id="KW-0812">Transmembrane</keyword>
<feature type="region of interest" description="Disordered" evidence="1">
    <location>
        <begin position="457"/>
        <end position="476"/>
    </location>
</feature>
<name>A0A812P112_9DINO</name>
<evidence type="ECO:0000256" key="1">
    <source>
        <dbReference type="SAM" id="MobiDB-lite"/>
    </source>
</evidence>
<feature type="transmembrane region" description="Helical" evidence="2">
    <location>
        <begin position="482"/>
        <end position="500"/>
    </location>
</feature>
<feature type="transmembrane region" description="Helical" evidence="2">
    <location>
        <begin position="94"/>
        <end position="116"/>
    </location>
</feature>
<evidence type="ECO:0000313" key="4">
    <source>
        <dbReference type="Proteomes" id="UP000601435"/>
    </source>
</evidence>
<evidence type="ECO:0000256" key="2">
    <source>
        <dbReference type="SAM" id="Phobius"/>
    </source>
</evidence>
<feature type="transmembrane region" description="Helical" evidence="2">
    <location>
        <begin position="506"/>
        <end position="526"/>
    </location>
</feature>
<keyword evidence="2" id="KW-0472">Membrane</keyword>
<proteinExistence type="predicted"/>
<dbReference type="OrthoDB" id="425784at2759"/>
<evidence type="ECO:0000313" key="3">
    <source>
        <dbReference type="EMBL" id="CAE7335537.1"/>
    </source>
</evidence>
<dbReference type="Proteomes" id="UP000601435">
    <property type="component" value="Unassembled WGS sequence"/>
</dbReference>
<protein>
    <submittedName>
        <fullName evidence="3">COMT protein</fullName>
    </submittedName>
</protein>
<dbReference type="EMBL" id="CAJNJA010014089">
    <property type="protein sequence ID" value="CAE7335537.1"/>
    <property type="molecule type" value="Genomic_DNA"/>
</dbReference>
<keyword evidence="4" id="KW-1185">Reference proteome</keyword>
<comment type="caution">
    <text evidence="3">The sequence shown here is derived from an EMBL/GenBank/DDBJ whole genome shotgun (WGS) entry which is preliminary data.</text>
</comment>
<dbReference type="AlphaFoldDB" id="A0A812P112"/>